<organism evidence="3 4">
    <name type="scientific">Saccharibacillus brassicae</name>
    <dbReference type="NCBI Taxonomy" id="2583377"/>
    <lineage>
        <taxon>Bacteria</taxon>
        <taxon>Bacillati</taxon>
        <taxon>Bacillota</taxon>
        <taxon>Bacilli</taxon>
        <taxon>Bacillales</taxon>
        <taxon>Paenibacillaceae</taxon>
        <taxon>Saccharibacillus</taxon>
    </lineage>
</organism>
<evidence type="ECO:0000313" key="3">
    <source>
        <dbReference type="EMBL" id="QDH22268.1"/>
    </source>
</evidence>
<dbReference type="Pfam" id="PF03123">
    <property type="entry name" value="CAT_RBD"/>
    <property type="match status" value="1"/>
</dbReference>
<reference evidence="3 4" key="1">
    <citation type="submission" date="2019-06" db="EMBL/GenBank/DDBJ databases">
        <title>Saccharibacillus brassicae sp. nov., an endophytic bacterium isolated from Chinese cabbage seeds (Brassica pekinensis).</title>
        <authorList>
            <person name="Jiang L."/>
            <person name="Lee J."/>
            <person name="Kim S.W."/>
        </authorList>
    </citation>
    <scope>NUCLEOTIDE SEQUENCE [LARGE SCALE GENOMIC DNA]</scope>
    <source>
        <strain evidence="4">KCTC 43072 / ATSA2</strain>
    </source>
</reference>
<dbReference type="PROSITE" id="PS51372">
    <property type="entry name" value="PRD_2"/>
    <property type="match status" value="2"/>
</dbReference>
<evidence type="ECO:0000256" key="1">
    <source>
        <dbReference type="ARBA" id="ARBA00022737"/>
    </source>
</evidence>
<name>A0A4Y6V0F9_SACBS</name>
<dbReference type="GO" id="GO:0003723">
    <property type="term" value="F:RNA binding"/>
    <property type="evidence" value="ECO:0007669"/>
    <property type="project" value="InterPro"/>
</dbReference>
<gene>
    <name evidence="3" type="ORF">FFV09_16300</name>
</gene>
<dbReference type="SMART" id="SM01061">
    <property type="entry name" value="CAT_RBD"/>
    <property type="match status" value="1"/>
</dbReference>
<dbReference type="InterPro" id="IPR036650">
    <property type="entry name" value="CAT_RNA-bd_dom_sf"/>
</dbReference>
<dbReference type="AlphaFoldDB" id="A0A4Y6V0F9"/>
<dbReference type="SUPFAM" id="SSF50151">
    <property type="entry name" value="SacY-like RNA-binding domain"/>
    <property type="match status" value="1"/>
</dbReference>
<dbReference type="GO" id="GO:0006355">
    <property type="term" value="P:regulation of DNA-templated transcription"/>
    <property type="evidence" value="ECO:0007669"/>
    <property type="project" value="InterPro"/>
</dbReference>
<dbReference type="InterPro" id="IPR004341">
    <property type="entry name" value="CAT_RNA-bd_dom"/>
</dbReference>
<dbReference type="KEGG" id="saca:FFV09_16300"/>
<dbReference type="RefSeq" id="WP_141448812.1">
    <property type="nucleotide sequence ID" value="NZ_CP041217.1"/>
</dbReference>
<dbReference type="Gene3D" id="2.30.24.10">
    <property type="entry name" value="CAT RNA-binding domain"/>
    <property type="match status" value="1"/>
</dbReference>
<dbReference type="Pfam" id="PF00874">
    <property type="entry name" value="PRD"/>
    <property type="match status" value="2"/>
</dbReference>
<dbReference type="InterPro" id="IPR011608">
    <property type="entry name" value="PRD"/>
</dbReference>
<accession>A0A4Y6V0F9</accession>
<dbReference type="Gene3D" id="1.10.1790.10">
    <property type="entry name" value="PRD domain"/>
    <property type="match status" value="2"/>
</dbReference>
<feature type="domain" description="PRD" evidence="2">
    <location>
        <begin position="65"/>
        <end position="170"/>
    </location>
</feature>
<keyword evidence="1" id="KW-0677">Repeat</keyword>
<evidence type="ECO:0000313" key="4">
    <source>
        <dbReference type="Proteomes" id="UP000316968"/>
    </source>
</evidence>
<sequence>MIIKQIFNNNIVSTVDDKNQELLILGRGIGFNSKVGDSVEPERIEKIFRLQDEVLYEKFKATVMEVPIDILQATDDIVTLARMQLGKTISDGIYVSLSDHIHFAIQRLRDGMIVRNPLSWEIQHFYKAEYDVARESLDILKERLGVEFPKEEICNIALHFVNAEVNDSMNDVTHLMQLLQEIMNIVKYHYNVELDEDSVNYFRFITHLKYFCQRVVTHSSHEDVEEYLYEIVRKNYPEAFACIGKIERFIRKNYQYEMTHSEQLYLSLHLERLMKNRTA</sequence>
<dbReference type="PANTHER" id="PTHR30185:SF15">
    <property type="entry name" value="CRYPTIC BETA-GLUCOSIDE BGL OPERON ANTITERMINATOR"/>
    <property type="match status" value="1"/>
</dbReference>
<keyword evidence="4" id="KW-1185">Reference proteome</keyword>
<dbReference type="SUPFAM" id="SSF63520">
    <property type="entry name" value="PTS-regulatory domain, PRD"/>
    <property type="match status" value="2"/>
</dbReference>
<dbReference type="NCBIfam" id="NF046042">
    <property type="entry name" value="LicT"/>
    <property type="match status" value="1"/>
</dbReference>
<feature type="domain" description="PRD" evidence="2">
    <location>
        <begin position="171"/>
        <end position="279"/>
    </location>
</feature>
<protein>
    <submittedName>
        <fullName evidence="3">PRD domain-containing protein</fullName>
    </submittedName>
</protein>
<dbReference type="EMBL" id="CP041217">
    <property type="protein sequence ID" value="QDH22268.1"/>
    <property type="molecule type" value="Genomic_DNA"/>
</dbReference>
<dbReference type="InterPro" id="IPR050661">
    <property type="entry name" value="BglG_antiterminators"/>
</dbReference>
<dbReference type="Proteomes" id="UP000316968">
    <property type="component" value="Chromosome"/>
</dbReference>
<proteinExistence type="predicted"/>
<dbReference type="PANTHER" id="PTHR30185">
    <property type="entry name" value="CRYPTIC BETA-GLUCOSIDE BGL OPERON ANTITERMINATOR"/>
    <property type="match status" value="1"/>
</dbReference>
<dbReference type="InterPro" id="IPR036634">
    <property type="entry name" value="PRD_sf"/>
</dbReference>
<dbReference type="OrthoDB" id="9813552at2"/>
<evidence type="ECO:0000259" key="2">
    <source>
        <dbReference type="PROSITE" id="PS51372"/>
    </source>
</evidence>